<organism evidence="4 5">
    <name type="scientific">Dysgonomonas termitidis</name>
    <dbReference type="NCBI Taxonomy" id="1516126"/>
    <lineage>
        <taxon>Bacteria</taxon>
        <taxon>Pseudomonadati</taxon>
        <taxon>Bacteroidota</taxon>
        <taxon>Bacteroidia</taxon>
        <taxon>Bacteroidales</taxon>
        <taxon>Dysgonomonadaceae</taxon>
        <taxon>Dysgonomonas</taxon>
    </lineage>
</organism>
<dbReference type="Pfam" id="PF00149">
    <property type="entry name" value="Metallophos"/>
    <property type="match status" value="1"/>
</dbReference>
<evidence type="ECO:0000313" key="4">
    <source>
        <dbReference type="EMBL" id="MFC4672800.1"/>
    </source>
</evidence>
<feature type="domain" description="Calcineurin-like phosphoesterase N-terminal" evidence="3">
    <location>
        <begin position="143"/>
        <end position="220"/>
    </location>
</feature>
<dbReference type="PANTHER" id="PTHR43143:SF1">
    <property type="entry name" value="SERINE_THREONINE-PROTEIN PHOSPHATASE CPPED1"/>
    <property type="match status" value="1"/>
</dbReference>
<evidence type="ECO:0000313" key="5">
    <source>
        <dbReference type="Proteomes" id="UP001596023"/>
    </source>
</evidence>
<name>A0ABV9KS64_9BACT</name>
<feature type="domain" description="Calcineurin-like phosphoesterase" evidence="1">
    <location>
        <begin position="230"/>
        <end position="438"/>
    </location>
</feature>
<keyword evidence="5" id="KW-1185">Reference proteome</keyword>
<feature type="domain" description="Calcineurin-like phosphoesterase C-terminal" evidence="2">
    <location>
        <begin position="456"/>
        <end position="643"/>
    </location>
</feature>
<dbReference type="EMBL" id="JBHSGN010000026">
    <property type="protein sequence ID" value="MFC4672800.1"/>
    <property type="molecule type" value="Genomic_DNA"/>
</dbReference>
<dbReference type="InterPro" id="IPR004843">
    <property type="entry name" value="Calcineurin-like_PHP"/>
</dbReference>
<dbReference type="InterPro" id="IPR029052">
    <property type="entry name" value="Metallo-depent_PP-like"/>
</dbReference>
<dbReference type="Gene3D" id="3.60.21.10">
    <property type="match status" value="1"/>
</dbReference>
<gene>
    <name evidence="4" type="ORF">ACFO6W_03730</name>
</gene>
<dbReference type="InterPro" id="IPR032285">
    <property type="entry name" value="Metallophos_N"/>
</dbReference>
<dbReference type="InterPro" id="IPR051918">
    <property type="entry name" value="STPP_CPPED1"/>
</dbReference>
<accession>A0ABV9KS64</accession>
<proteinExistence type="predicted"/>
<evidence type="ECO:0000259" key="1">
    <source>
        <dbReference type="Pfam" id="PF00149"/>
    </source>
</evidence>
<evidence type="ECO:0000259" key="3">
    <source>
        <dbReference type="Pfam" id="PF16371"/>
    </source>
</evidence>
<dbReference type="RefSeq" id="WP_379994009.1">
    <property type="nucleotide sequence ID" value="NZ_JBHSGN010000026.1"/>
</dbReference>
<dbReference type="PANTHER" id="PTHR43143">
    <property type="entry name" value="METALLOPHOSPHOESTERASE, CALCINEURIN SUPERFAMILY"/>
    <property type="match status" value="1"/>
</dbReference>
<sequence length="662" mass="75068">MKNSSIRNIEIYLLGLVLVSILPLYGCKSGNGTEEPTDNFDVRISLPSSIDIIRGDEYVFIGQEGVGLKTSDSFILESGGISYICPIIAVTSTNFTVRISNECETGNYNVYLKRNVQKKSIGRIYINIVDFLFTPDEGTTIYGIVKSEEGGVKDVVVSDGVEVTTTDEKGIYQLKSAKKRNYVFISVPSNYEVPSSGVLPLFSQTLKGNANTAERVDFTLKKVTGQDIYKVFMLGDMHLADRTNDINQFKDFTTDLNNYRNAHPSEKMYAITLGDMTWDLYWYSNKYFELPNYLNTINGLIKNLQIFHTIGNHDYDYKTTNDFSAESKYMSFIGPTYYSFNIGKVHYVVLDDIDCNNYDGTDSRNYSKNLFAEQLTWLTKDLSYISKSTPLVIVMHAQVFYPLESGDFKIDHDVTSTNQLLNIVKDYKVHFVTGHTHEIFNVTPEASIVGGKEFFEHNSGAICASWWWSNYLTQGVHISPDGTPGGYAIWDVSGTNIQYLYKGTGWTQDYQFRSYDLNNVSFSLTDVPLMPSNISSTVKNKYMQYVNAYPANNNNEVLINIWNWNPRWTLTVTDESGKDLTPIKVWAYDPLHIAALSVKRFNSATLTATPSFITEKASHFFKMKVDNANTDLVITVKDEFGHTWTENMQRPKAFSTDVYKSK</sequence>
<reference evidence="5" key="1">
    <citation type="journal article" date="2019" name="Int. J. Syst. Evol. Microbiol.">
        <title>The Global Catalogue of Microorganisms (GCM) 10K type strain sequencing project: providing services to taxonomists for standard genome sequencing and annotation.</title>
        <authorList>
            <consortium name="The Broad Institute Genomics Platform"/>
            <consortium name="The Broad Institute Genome Sequencing Center for Infectious Disease"/>
            <person name="Wu L."/>
            <person name="Ma J."/>
        </authorList>
    </citation>
    <scope>NUCLEOTIDE SEQUENCE [LARGE SCALE GENOMIC DNA]</scope>
    <source>
        <strain evidence="5">CCUG 66188</strain>
    </source>
</reference>
<dbReference type="InterPro" id="IPR032288">
    <property type="entry name" value="Metallophos_C"/>
</dbReference>
<protein>
    <submittedName>
        <fullName evidence="4">Calcineurin-like phosphoesterase C-terminal domain-containing protein</fullName>
    </submittedName>
</protein>
<comment type="caution">
    <text evidence="4">The sequence shown here is derived from an EMBL/GenBank/DDBJ whole genome shotgun (WGS) entry which is preliminary data.</text>
</comment>
<dbReference type="Proteomes" id="UP001596023">
    <property type="component" value="Unassembled WGS sequence"/>
</dbReference>
<dbReference type="SUPFAM" id="SSF56300">
    <property type="entry name" value="Metallo-dependent phosphatases"/>
    <property type="match status" value="1"/>
</dbReference>
<dbReference type="Pfam" id="PF16370">
    <property type="entry name" value="MetallophosC"/>
    <property type="match status" value="1"/>
</dbReference>
<dbReference type="Pfam" id="PF16371">
    <property type="entry name" value="MetallophosN"/>
    <property type="match status" value="1"/>
</dbReference>
<evidence type="ECO:0000259" key="2">
    <source>
        <dbReference type="Pfam" id="PF16370"/>
    </source>
</evidence>